<reference evidence="2 3" key="1">
    <citation type="submission" date="2017-07" db="EMBL/GenBank/DDBJ databases">
        <title>A comparative genomics approach to explaining the enigmatic role of Gardnerella vaginalis in the vaginal microbiome.</title>
        <authorList>
            <person name="Vancuren S.J."/>
            <person name="Hill J.E."/>
        </authorList>
    </citation>
    <scope>NUCLEOTIDE SEQUENCE [LARGE SCALE GENOMIC DNA]</scope>
    <source>
        <strain evidence="2 3">WP023</strain>
    </source>
</reference>
<evidence type="ECO:0000313" key="3">
    <source>
        <dbReference type="Proteomes" id="UP000258379"/>
    </source>
</evidence>
<dbReference type="AlphaFoldDB" id="A0A3E2CBL2"/>
<feature type="compositionally biased region" description="Polar residues" evidence="1">
    <location>
        <begin position="53"/>
        <end position="65"/>
    </location>
</feature>
<dbReference type="EMBL" id="NNRU01000003">
    <property type="protein sequence ID" value="RFT29015.1"/>
    <property type="molecule type" value="Genomic_DNA"/>
</dbReference>
<evidence type="ECO:0000256" key="1">
    <source>
        <dbReference type="SAM" id="MobiDB-lite"/>
    </source>
</evidence>
<evidence type="ECO:0000313" key="2">
    <source>
        <dbReference type="EMBL" id="RFT29015.1"/>
    </source>
</evidence>
<protein>
    <submittedName>
        <fullName evidence="2">Uncharacterized protein</fullName>
    </submittedName>
</protein>
<name>A0A3E2CBL2_GARVA</name>
<gene>
    <name evidence="2" type="ORF">CG405_04410</name>
</gene>
<sequence length="73" mass="8091">MSHAKDICNESCAKRSGRSIRNKKALCESQQVKLATTHTEPMLKINPNGLPPNANTTQILQNSQHSRGKLEHV</sequence>
<feature type="region of interest" description="Disordered" evidence="1">
    <location>
        <begin position="42"/>
        <end position="73"/>
    </location>
</feature>
<comment type="caution">
    <text evidence="2">The sequence shown here is derived from an EMBL/GenBank/DDBJ whole genome shotgun (WGS) entry which is preliminary data.</text>
</comment>
<dbReference type="Proteomes" id="UP000258379">
    <property type="component" value="Unassembled WGS sequence"/>
</dbReference>
<proteinExistence type="predicted"/>
<accession>A0A3E2CBL2</accession>
<organism evidence="2 3">
    <name type="scientific">Gardnerella vaginalis</name>
    <dbReference type="NCBI Taxonomy" id="2702"/>
    <lineage>
        <taxon>Bacteria</taxon>
        <taxon>Bacillati</taxon>
        <taxon>Actinomycetota</taxon>
        <taxon>Actinomycetes</taxon>
        <taxon>Bifidobacteriales</taxon>
        <taxon>Bifidobacteriaceae</taxon>
        <taxon>Gardnerella</taxon>
    </lineage>
</organism>